<keyword evidence="3" id="KW-1185">Reference proteome</keyword>
<gene>
    <name evidence="2" type="ORF">GJA_2535</name>
</gene>
<dbReference type="KEGG" id="jag:GJA_2535"/>
<sequence length="317" mass="33628">MSNVSGALAPSGIHVASPAGRALRQADDGIGSWLTDLVSGAGSSPSHIIVTGILGVVPGVGQAMDARDLILGVIHISKSPAAVGGWVELVITLIGCVPAIGDTMKVGFKFMKQGHNFGRVLEAVSPKLRGNVEKFMRQIDWSMLTRNSKSLFKNALDTFIDGIDSWVVKAVAGGPQVKQIIGELKAIRRQGPRMIDDAFSELKKLHAKMMGHELPGTTAALGSVSSKVAKEEVQSVSKTVVKKDIKAAAANEKKLVGKQNHDVKGNKATPNSSKTNIKKKAEPKNKVGVAAFLRNILPIITSRENILILAKSIIMVI</sequence>
<reference evidence="2 3" key="1">
    <citation type="journal article" date="2015" name="Genome Announc.">
        <title>Genome Sequence of Mushroom Soft-Rot Pathogen Janthinobacterium agaricidamnosum.</title>
        <authorList>
            <person name="Graupner K."/>
            <person name="Lackner G."/>
            <person name="Hertweck C."/>
        </authorList>
    </citation>
    <scope>NUCLEOTIDE SEQUENCE [LARGE SCALE GENOMIC DNA]</scope>
    <source>
        <strain evidence="3">NBRC 102515 / DSM 9628</strain>
    </source>
</reference>
<dbReference type="RefSeq" id="WP_051780714.1">
    <property type="nucleotide sequence ID" value="NZ_HG322949.1"/>
</dbReference>
<feature type="region of interest" description="Disordered" evidence="1">
    <location>
        <begin position="257"/>
        <end position="281"/>
    </location>
</feature>
<dbReference type="HOGENOM" id="CLU_873252_0_0_4"/>
<evidence type="ECO:0000256" key="1">
    <source>
        <dbReference type="SAM" id="MobiDB-lite"/>
    </source>
</evidence>
<dbReference type="EMBL" id="HG322949">
    <property type="protein sequence ID" value="CDG83166.1"/>
    <property type="molecule type" value="Genomic_DNA"/>
</dbReference>
<dbReference type="Proteomes" id="UP000027604">
    <property type="component" value="Chromosome I"/>
</dbReference>
<dbReference type="STRING" id="1349767.GJA_2535"/>
<dbReference type="PATRIC" id="fig|1349767.4.peg.4271"/>
<dbReference type="AlphaFoldDB" id="W0V5K4"/>
<dbReference type="InterPro" id="IPR049802">
    <property type="entry name" value="RhsC-like_FIX"/>
</dbReference>
<organism evidence="2 3">
    <name type="scientific">Janthinobacterium agaricidamnosum NBRC 102515 = DSM 9628</name>
    <dbReference type="NCBI Taxonomy" id="1349767"/>
    <lineage>
        <taxon>Bacteria</taxon>
        <taxon>Pseudomonadati</taxon>
        <taxon>Pseudomonadota</taxon>
        <taxon>Betaproteobacteria</taxon>
        <taxon>Burkholderiales</taxon>
        <taxon>Oxalobacteraceae</taxon>
        <taxon>Janthinobacterium</taxon>
    </lineage>
</organism>
<evidence type="ECO:0000313" key="2">
    <source>
        <dbReference type="EMBL" id="CDG83166.1"/>
    </source>
</evidence>
<evidence type="ECO:0000313" key="3">
    <source>
        <dbReference type="Proteomes" id="UP000027604"/>
    </source>
</evidence>
<name>W0V5K4_9BURK</name>
<dbReference type="CDD" id="cd20746">
    <property type="entry name" value="FIX_Ntox15_NUC_DUF4112_RhsA-like"/>
    <property type="match status" value="1"/>
</dbReference>
<accession>W0V5K4</accession>
<protein>
    <submittedName>
        <fullName evidence="2">Uncharacterized protein</fullName>
    </submittedName>
</protein>
<proteinExistence type="predicted"/>